<protein>
    <submittedName>
        <fullName evidence="2">Uncharacterized protein</fullName>
    </submittedName>
</protein>
<proteinExistence type="predicted"/>
<evidence type="ECO:0000256" key="1">
    <source>
        <dbReference type="SAM" id="MobiDB-lite"/>
    </source>
</evidence>
<keyword evidence="2" id="KW-0496">Mitochondrion</keyword>
<name>A0A117NGE7_PICGL</name>
<evidence type="ECO:0000313" key="2">
    <source>
        <dbReference type="EMBL" id="KUM46688.1"/>
    </source>
</evidence>
<feature type="region of interest" description="Disordered" evidence="1">
    <location>
        <begin position="21"/>
        <end position="58"/>
    </location>
</feature>
<dbReference type="AlphaFoldDB" id="A0A117NGE7"/>
<geneLocation type="mitochondrion" evidence="2"/>
<organism evidence="2">
    <name type="scientific">Picea glauca</name>
    <name type="common">White spruce</name>
    <name type="synonym">Pinus glauca</name>
    <dbReference type="NCBI Taxonomy" id="3330"/>
    <lineage>
        <taxon>Eukaryota</taxon>
        <taxon>Viridiplantae</taxon>
        <taxon>Streptophyta</taxon>
        <taxon>Embryophyta</taxon>
        <taxon>Tracheophyta</taxon>
        <taxon>Spermatophyta</taxon>
        <taxon>Pinopsida</taxon>
        <taxon>Pinidae</taxon>
        <taxon>Conifers I</taxon>
        <taxon>Pinales</taxon>
        <taxon>Pinaceae</taxon>
        <taxon>Picea</taxon>
    </lineage>
</organism>
<accession>A0A117NGE7</accession>
<dbReference type="EMBL" id="LKAM01000010">
    <property type="protein sequence ID" value="KUM46688.1"/>
    <property type="molecule type" value="Genomic_DNA"/>
</dbReference>
<sequence length="80" mass="8929">MLHKDSSQQLEDLRIILQIRDTTKEPDSPSWEQSDTIPSMRQQRLSSSPGRKVLHGPGAKRRVFQINPLALASHGGSRVG</sequence>
<comment type="caution">
    <text evidence="2">The sequence shown here is derived from an EMBL/GenBank/DDBJ whole genome shotgun (WGS) entry which is preliminary data.</text>
</comment>
<reference evidence="2" key="1">
    <citation type="journal article" date="2015" name="Genome Biol. Evol.">
        <title>Organellar Genomes of White Spruce (Picea glauca): Assembly and Annotation.</title>
        <authorList>
            <person name="Jackman S.D."/>
            <person name="Warren R.L."/>
            <person name="Gibb E.A."/>
            <person name="Vandervalk B.P."/>
            <person name="Mohamadi H."/>
            <person name="Chu J."/>
            <person name="Raymond A."/>
            <person name="Pleasance S."/>
            <person name="Coope R."/>
            <person name="Wildung M.R."/>
            <person name="Ritland C.E."/>
            <person name="Bousquet J."/>
            <person name="Jones S.J."/>
            <person name="Bohlmann J."/>
            <person name="Birol I."/>
        </authorList>
    </citation>
    <scope>NUCLEOTIDE SEQUENCE [LARGE SCALE GENOMIC DNA]</scope>
    <source>
        <tissue evidence="2">Flushing bud</tissue>
    </source>
</reference>
<gene>
    <name evidence="2" type="ORF">ABT39_MTgene1368</name>
</gene>
<feature type="compositionally biased region" description="Polar residues" evidence="1">
    <location>
        <begin position="30"/>
        <end position="49"/>
    </location>
</feature>